<dbReference type="OrthoDB" id="426865at2759"/>
<feature type="domain" description="BRCT" evidence="3">
    <location>
        <begin position="248"/>
        <end position="337"/>
    </location>
</feature>
<feature type="compositionally biased region" description="Acidic residues" evidence="2">
    <location>
        <begin position="343"/>
        <end position="363"/>
    </location>
</feature>
<feature type="compositionally biased region" description="Pro residues" evidence="2">
    <location>
        <begin position="668"/>
        <end position="686"/>
    </location>
</feature>
<dbReference type="SMART" id="SM00292">
    <property type="entry name" value="BRCT"/>
    <property type="match status" value="2"/>
</dbReference>
<feature type="region of interest" description="Disordered" evidence="2">
    <location>
        <begin position="595"/>
        <end position="624"/>
    </location>
</feature>
<dbReference type="Pfam" id="PF16589">
    <property type="entry name" value="BRCT_2"/>
    <property type="match status" value="1"/>
</dbReference>
<feature type="compositionally biased region" description="Low complexity" evidence="2">
    <location>
        <begin position="388"/>
        <end position="420"/>
    </location>
</feature>
<dbReference type="GO" id="GO:0003910">
    <property type="term" value="F:DNA ligase (ATP) activity"/>
    <property type="evidence" value="ECO:0007669"/>
    <property type="project" value="InterPro"/>
</dbReference>
<feature type="compositionally biased region" description="Polar residues" evidence="2">
    <location>
        <begin position="124"/>
        <end position="134"/>
    </location>
</feature>
<proteinExistence type="predicted"/>
<comment type="caution">
    <text evidence="4">The sequence shown here is derived from an EMBL/GenBank/DDBJ whole genome shotgun (WGS) entry which is preliminary data.</text>
</comment>
<dbReference type="PANTHER" id="PTHR45997">
    <property type="entry name" value="DNA LIGASE 4"/>
    <property type="match status" value="1"/>
</dbReference>
<dbReference type="InterPro" id="IPR001357">
    <property type="entry name" value="BRCT_dom"/>
</dbReference>
<dbReference type="GO" id="GO:0006303">
    <property type="term" value="P:double-strand break repair via nonhomologous end joining"/>
    <property type="evidence" value="ECO:0007669"/>
    <property type="project" value="TreeGrafter"/>
</dbReference>
<dbReference type="GO" id="GO:0032807">
    <property type="term" value="C:DNA ligase IV complex"/>
    <property type="evidence" value="ECO:0007669"/>
    <property type="project" value="TreeGrafter"/>
</dbReference>
<evidence type="ECO:0000313" key="5">
    <source>
        <dbReference type="Proteomes" id="UP000320762"/>
    </source>
</evidence>
<evidence type="ECO:0000256" key="2">
    <source>
        <dbReference type="SAM" id="MobiDB-lite"/>
    </source>
</evidence>
<dbReference type="STRING" id="97359.A0A550C5Y9"/>
<dbReference type="GO" id="GO:0006297">
    <property type="term" value="P:nucleotide-excision repair, DNA gap filling"/>
    <property type="evidence" value="ECO:0007669"/>
    <property type="project" value="TreeGrafter"/>
</dbReference>
<feature type="region of interest" description="Disordered" evidence="2">
    <location>
        <begin position="637"/>
        <end position="693"/>
    </location>
</feature>
<dbReference type="Proteomes" id="UP000320762">
    <property type="component" value="Unassembled WGS sequence"/>
</dbReference>
<evidence type="ECO:0000313" key="4">
    <source>
        <dbReference type="EMBL" id="TRM60200.1"/>
    </source>
</evidence>
<keyword evidence="5" id="KW-1185">Reference proteome</keyword>
<name>A0A550C5Y9_9AGAR</name>
<dbReference type="EMBL" id="VDMD01000023">
    <property type="protein sequence ID" value="TRM60200.1"/>
    <property type="molecule type" value="Genomic_DNA"/>
</dbReference>
<feature type="compositionally biased region" description="Pro residues" evidence="2">
    <location>
        <begin position="643"/>
        <end position="654"/>
    </location>
</feature>
<accession>A0A550C5Y9</accession>
<dbReference type="SUPFAM" id="SSF52113">
    <property type="entry name" value="BRCT domain"/>
    <property type="match status" value="1"/>
</dbReference>
<protein>
    <recommendedName>
        <fullName evidence="3">BRCT domain-containing protein</fullName>
    </recommendedName>
</protein>
<reference evidence="4 5" key="1">
    <citation type="journal article" date="2019" name="New Phytol.">
        <title>Comparative genomics reveals unique wood-decay strategies and fruiting body development in the Schizophyllaceae.</title>
        <authorList>
            <person name="Almasi E."/>
            <person name="Sahu N."/>
            <person name="Krizsan K."/>
            <person name="Balint B."/>
            <person name="Kovacs G.M."/>
            <person name="Kiss B."/>
            <person name="Cseklye J."/>
            <person name="Drula E."/>
            <person name="Henrissat B."/>
            <person name="Nagy I."/>
            <person name="Chovatia M."/>
            <person name="Adam C."/>
            <person name="LaButti K."/>
            <person name="Lipzen A."/>
            <person name="Riley R."/>
            <person name="Grigoriev I.V."/>
            <person name="Nagy L.G."/>
        </authorList>
    </citation>
    <scope>NUCLEOTIDE SEQUENCE [LARGE SCALE GENOMIC DNA]</scope>
    <source>
        <strain evidence="4 5">NL-1724</strain>
    </source>
</reference>
<evidence type="ECO:0000256" key="1">
    <source>
        <dbReference type="ARBA" id="ARBA00023172"/>
    </source>
</evidence>
<feature type="compositionally biased region" description="Basic and acidic residues" evidence="2">
    <location>
        <begin position="373"/>
        <end position="382"/>
    </location>
</feature>
<evidence type="ECO:0000259" key="3">
    <source>
        <dbReference type="PROSITE" id="PS50172"/>
    </source>
</evidence>
<gene>
    <name evidence="4" type="ORF">BD626DRAFT_137117</name>
</gene>
<dbReference type="PANTHER" id="PTHR45997:SF1">
    <property type="entry name" value="DNA LIGASE 4"/>
    <property type="match status" value="1"/>
</dbReference>
<keyword evidence="1" id="KW-0233">DNA recombination</keyword>
<feature type="domain" description="BRCT" evidence="3">
    <location>
        <begin position="28"/>
        <end position="92"/>
    </location>
</feature>
<dbReference type="AlphaFoldDB" id="A0A550C5Y9"/>
<dbReference type="GO" id="GO:0003677">
    <property type="term" value="F:DNA binding"/>
    <property type="evidence" value="ECO:0007669"/>
    <property type="project" value="InterPro"/>
</dbReference>
<organism evidence="4 5">
    <name type="scientific">Schizophyllum amplum</name>
    <dbReference type="NCBI Taxonomy" id="97359"/>
    <lineage>
        <taxon>Eukaryota</taxon>
        <taxon>Fungi</taxon>
        <taxon>Dikarya</taxon>
        <taxon>Basidiomycota</taxon>
        <taxon>Agaricomycotina</taxon>
        <taxon>Agaricomycetes</taxon>
        <taxon>Agaricomycetidae</taxon>
        <taxon>Agaricales</taxon>
        <taxon>Schizophyllaceae</taxon>
        <taxon>Schizophyllum</taxon>
    </lineage>
</organism>
<feature type="region of interest" description="Disordered" evidence="2">
    <location>
        <begin position="343"/>
        <end position="511"/>
    </location>
</feature>
<dbReference type="GO" id="GO:0005524">
    <property type="term" value="F:ATP binding"/>
    <property type="evidence" value="ECO:0007669"/>
    <property type="project" value="InterPro"/>
</dbReference>
<feature type="compositionally biased region" description="Low complexity" evidence="2">
    <location>
        <begin position="595"/>
        <end position="605"/>
    </location>
</feature>
<dbReference type="GO" id="GO:0006310">
    <property type="term" value="P:DNA recombination"/>
    <property type="evidence" value="ECO:0007669"/>
    <property type="project" value="UniProtKB-KW"/>
</dbReference>
<dbReference type="InterPro" id="IPR029710">
    <property type="entry name" value="LIG4"/>
</dbReference>
<dbReference type="InterPro" id="IPR036420">
    <property type="entry name" value="BRCT_dom_sf"/>
</dbReference>
<feature type="compositionally biased region" description="Low complexity" evidence="2">
    <location>
        <begin position="655"/>
        <end position="667"/>
    </location>
</feature>
<dbReference type="Gene3D" id="3.40.50.10190">
    <property type="entry name" value="BRCT domain"/>
    <property type="match status" value="1"/>
</dbReference>
<feature type="region of interest" description="Disordered" evidence="2">
    <location>
        <begin position="95"/>
        <end position="134"/>
    </location>
</feature>
<sequence length="767" mass="83150">MASEIFHIEEDTSLRVHLHQDCVDNAAKVIERIKTNGGSICTQARYADVILVNPDQGGDVAAEWRHKPVLDPRWVHRCIKAGRALMEDDDWAGCRVPPNDVPSSSPPQVPTPRITPDQHGPRQASPTSAIASTSGNMMHYNPAQFGSPNMAPMGAPNAQMMPYMNVGFPYYTPADPTFYATLQDVVAFGPNAGPGRFGDPAFATASAPAFPFNHTPTDDNARSASADSHHISVPYGHAADTTHDAAQDVSKILSGTFLYVQLTLSKRTDLLRDIKTMGGRVANNVETADYVVLSKKTKYYERPLKDAQAHQRTVVDVSFVKDCLRKGRLLPVANYILKSDELDSDEDSDASMEGDDDDDDDDDERPRAKKRKSETLMEELVRKRSKVAKPVPKAAKPATVSKGKASAANSAVKSVASSSKVRLDSDPTILARSAKTQTKKEDVKPSSPMVEPPSTSKTQAPSPKPAKLPKVTLKVAKVEPPKKGRPVKSSSCLYDRADRSPSPTPPAKSTWQLLGKTGDKYKYTALEIEYAEQYIVHLKKYDPAMTRTLMYEKVSAKMPNHTPAAWMQSLSHKFGDVLARAEKRGGVENRNMLRAAAASSAPASAELKSKGAARSDVPKEQPASLQAVVAAPQPVRPAHAPELVPPPTPPPAPVPDAASQTAQQAGPAPAPELVPTSALPPAPVPDAAPQATQQDWEDDMSVIVRFFAYEGGDSGAAPEVVWPLLENKIKSKTAPSWEQFFEQHGEEVVNRYKELTGQKEQAPETDT</sequence>
<dbReference type="PROSITE" id="PS50172">
    <property type="entry name" value="BRCT"/>
    <property type="match status" value="2"/>
</dbReference>